<protein>
    <recommendedName>
        <fullName evidence="2">VOC domain-containing protein</fullName>
    </recommendedName>
</protein>
<evidence type="ECO:0000256" key="1">
    <source>
        <dbReference type="SAM" id="MobiDB-lite"/>
    </source>
</evidence>
<evidence type="ECO:0000259" key="2">
    <source>
        <dbReference type="PROSITE" id="PS51819"/>
    </source>
</evidence>
<gene>
    <name evidence="3" type="ORF">FTUN_7632</name>
</gene>
<dbReference type="InterPro" id="IPR051332">
    <property type="entry name" value="Fosfomycin_Res_Enzymes"/>
</dbReference>
<accession>A0A6M5Z0Z9</accession>
<dbReference type="PANTHER" id="PTHR36113:SF3">
    <property type="entry name" value="SLL5075 PROTEIN"/>
    <property type="match status" value="1"/>
</dbReference>
<dbReference type="CDD" id="cd06587">
    <property type="entry name" value="VOC"/>
    <property type="match status" value="1"/>
</dbReference>
<evidence type="ECO:0000313" key="3">
    <source>
        <dbReference type="EMBL" id="QJX00010.1"/>
    </source>
</evidence>
<dbReference type="InterPro" id="IPR037523">
    <property type="entry name" value="VOC_core"/>
</dbReference>
<dbReference type="Pfam" id="PF00903">
    <property type="entry name" value="Glyoxalase"/>
    <property type="match status" value="1"/>
</dbReference>
<dbReference type="RefSeq" id="WP_227254589.1">
    <property type="nucleotide sequence ID" value="NZ_CP053452.2"/>
</dbReference>
<dbReference type="InterPro" id="IPR029068">
    <property type="entry name" value="Glyas_Bleomycin-R_OHBP_Dase"/>
</dbReference>
<dbReference type="SUPFAM" id="SSF54593">
    <property type="entry name" value="Glyoxalase/Bleomycin resistance protein/Dihydroxybiphenyl dioxygenase"/>
    <property type="match status" value="1"/>
</dbReference>
<dbReference type="EMBL" id="CP053452">
    <property type="protein sequence ID" value="QJX00010.1"/>
    <property type="molecule type" value="Genomic_DNA"/>
</dbReference>
<dbReference type="PROSITE" id="PS51819">
    <property type="entry name" value="VOC"/>
    <property type="match status" value="1"/>
</dbReference>
<reference evidence="4" key="1">
    <citation type="submission" date="2020-05" db="EMBL/GenBank/DDBJ databases">
        <title>Frigoriglobus tundricola gen. nov., sp. nov., a psychrotolerant cellulolytic planctomycete of the family Gemmataceae with two divergent copies of 16S rRNA gene.</title>
        <authorList>
            <person name="Kulichevskaya I.S."/>
            <person name="Ivanova A.A."/>
            <person name="Naumoff D.G."/>
            <person name="Beletsky A.V."/>
            <person name="Rijpstra W.I.C."/>
            <person name="Sinninghe Damste J.S."/>
            <person name="Mardanov A.V."/>
            <person name="Ravin N.V."/>
            <person name="Dedysh S.N."/>
        </authorList>
    </citation>
    <scope>NUCLEOTIDE SEQUENCE [LARGE SCALE GENOMIC DNA]</scope>
    <source>
        <strain evidence="4">PL17</strain>
    </source>
</reference>
<dbReference type="PANTHER" id="PTHR36113">
    <property type="entry name" value="LYASE, PUTATIVE-RELATED-RELATED"/>
    <property type="match status" value="1"/>
</dbReference>
<feature type="domain" description="VOC" evidence="2">
    <location>
        <begin position="62"/>
        <end position="201"/>
    </location>
</feature>
<name>A0A6M5Z0Z9_9BACT</name>
<evidence type="ECO:0000313" key="4">
    <source>
        <dbReference type="Proteomes" id="UP000503447"/>
    </source>
</evidence>
<proteinExistence type="predicted"/>
<dbReference type="AlphaFoldDB" id="A0A6M5Z0Z9"/>
<sequence length="208" mass="22288">MTTSHDRNATAGVVRRVSLAGCLMLAGASLLLGIDSARTSAQPPAPKAEPPAAKAQKATGMRLNHVDLAVPDVKTDREFFEKHFGFKCLVTVGDDLAVLTDGSDFSLVLSGPEVGADVEKLQRGGKTDAKNKGTGTDAKKKIEYPAGFHVGFHQDSKESVDAMYKKLKDAGVTVDQPQDYHGAWTFYVKAPGGYFVEVFHQPRRGGGR</sequence>
<organism evidence="3 4">
    <name type="scientific">Frigoriglobus tundricola</name>
    <dbReference type="NCBI Taxonomy" id="2774151"/>
    <lineage>
        <taxon>Bacteria</taxon>
        <taxon>Pseudomonadati</taxon>
        <taxon>Planctomycetota</taxon>
        <taxon>Planctomycetia</taxon>
        <taxon>Gemmatales</taxon>
        <taxon>Gemmataceae</taxon>
        <taxon>Frigoriglobus</taxon>
    </lineage>
</organism>
<dbReference type="KEGG" id="ftj:FTUN_7632"/>
<dbReference type="Proteomes" id="UP000503447">
    <property type="component" value="Chromosome"/>
</dbReference>
<keyword evidence="4" id="KW-1185">Reference proteome</keyword>
<dbReference type="InterPro" id="IPR004360">
    <property type="entry name" value="Glyas_Fos-R_dOase_dom"/>
</dbReference>
<feature type="region of interest" description="Disordered" evidence="1">
    <location>
        <begin position="39"/>
        <end position="58"/>
    </location>
</feature>
<dbReference type="Gene3D" id="3.10.180.10">
    <property type="entry name" value="2,3-Dihydroxybiphenyl 1,2-Dioxygenase, domain 1"/>
    <property type="match status" value="1"/>
</dbReference>